<evidence type="ECO:0000256" key="1">
    <source>
        <dbReference type="SAM" id="MobiDB-lite"/>
    </source>
</evidence>
<evidence type="ECO:0000313" key="3">
    <source>
        <dbReference type="Proteomes" id="UP001499909"/>
    </source>
</evidence>
<dbReference type="RefSeq" id="WP_345117914.1">
    <property type="nucleotide sequence ID" value="NZ_BAABDH010000113.1"/>
</dbReference>
<keyword evidence="3" id="KW-1185">Reference proteome</keyword>
<gene>
    <name evidence="2" type="ORF">GCM10022406_40830</name>
</gene>
<feature type="region of interest" description="Disordered" evidence="1">
    <location>
        <begin position="1"/>
        <end position="24"/>
    </location>
</feature>
<dbReference type="Proteomes" id="UP001499909">
    <property type="component" value="Unassembled WGS sequence"/>
</dbReference>
<feature type="compositionally biased region" description="Basic and acidic residues" evidence="1">
    <location>
        <begin position="11"/>
        <end position="23"/>
    </location>
</feature>
<dbReference type="EMBL" id="BAABDH010000113">
    <property type="protein sequence ID" value="GAA3955163.1"/>
    <property type="molecule type" value="Genomic_DNA"/>
</dbReference>
<proteinExistence type="predicted"/>
<sequence length="93" mass="10053">MAFGAPGNPGRGDDNHPQTDVNDRVVSSRQINFDLDGDDTGTGDNRWAPSVHAISARDQGLSLDLQLTPLSTAVNNLGFCVIDQYDADVKIRR</sequence>
<accession>A0ABP7NW21</accession>
<protein>
    <submittedName>
        <fullName evidence="2">Uncharacterized protein</fullName>
    </submittedName>
</protein>
<evidence type="ECO:0000313" key="2">
    <source>
        <dbReference type="EMBL" id="GAA3955163.1"/>
    </source>
</evidence>
<reference evidence="3" key="1">
    <citation type="journal article" date="2019" name="Int. J. Syst. Evol. Microbiol.">
        <title>The Global Catalogue of Microorganisms (GCM) 10K type strain sequencing project: providing services to taxonomists for standard genome sequencing and annotation.</title>
        <authorList>
            <consortium name="The Broad Institute Genomics Platform"/>
            <consortium name="The Broad Institute Genome Sequencing Center for Infectious Disease"/>
            <person name="Wu L."/>
            <person name="Ma J."/>
        </authorList>
    </citation>
    <scope>NUCLEOTIDE SEQUENCE [LARGE SCALE GENOMIC DNA]</scope>
    <source>
        <strain evidence="3">JCM 17214</strain>
    </source>
</reference>
<name>A0ABP7NW21_9BACT</name>
<organism evidence="2 3">
    <name type="scientific">Hymenobacter algoricola</name>
    <dbReference type="NCBI Taxonomy" id="486267"/>
    <lineage>
        <taxon>Bacteria</taxon>
        <taxon>Pseudomonadati</taxon>
        <taxon>Bacteroidota</taxon>
        <taxon>Cytophagia</taxon>
        <taxon>Cytophagales</taxon>
        <taxon>Hymenobacteraceae</taxon>
        <taxon>Hymenobacter</taxon>
    </lineage>
</organism>
<comment type="caution">
    <text evidence="2">The sequence shown here is derived from an EMBL/GenBank/DDBJ whole genome shotgun (WGS) entry which is preliminary data.</text>
</comment>